<reference evidence="1 2" key="1">
    <citation type="submission" date="2016-10" db="EMBL/GenBank/DDBJ databases">
        <authorList>
            <person name="de Groot N.N."/>
        </authorList>
    </citation>
    <scope>NUCLEOTIDE SEQUENCE [LARGE SCALE GENOMIC DNA]</scope>
    <source>
        <strain evidence="1 2">CGMCC 4.7037</strain>
    </source>
</reference>
<protein>
    <submittedName>
        <fullName evidence="1">Uncharacterized protein</fullName>
    </submittedName>
</protein>
<proteinExistence type="predicted"/>
<evidence type="ECO:0000313" key="1">
    <source>
        <dbReference type="EMBL" id="SEF56403.1"/>
    </source>
</evidence>
<name>A0A1H5T0P7_9ACTN</name>
<organism evidence="1 2">
    <name type="scientific">Nonomuraea solani</name>
    <dbReference type="NCBI Taxonomy" id="1144553"/>
    <lineage>
        <taxon>Bacteria</taxon>
        <taxon>Bacillati</taxon>
        <taxon>Actinomycetota</taxon>
        <taxon>Actinomycetes</taxon>
        <taxon>Streptosporangiales</taxon>
        <taxon>Streptosporangiaceae</taxon>
        <taxon>Nonomuraea</taxon>
    </lineage>
</organism>
<dbReference type="AlphaFoldDB" id="A0A1H5T0P7"/>
<keyword evidence="2" id="KW-1185">Reference proteome</keyword>
<dbReference type="Proteomes" id="UP000236732">
    <property type="component" value="Unassembled WGS sequence"/>
</dbReference>
<dbReference type="EMBL" id="FNVT01000001">
    <property type="protein sequence ID" value="SEF56403.1"/>
    <property type="molecule type" value="Genomic_DNA"/>
</dbReference>
<dbReference type="RefSeq" id="WP_103953693.1">
    <property type="nucleotide sequence ID" value="NZ_FNVT01000001.1"/>
</dbReference>
<sequence>MISFLPATVALLLGLPAPLQDIPTYTCDTVRGDPGVSVLFGNCHASPGAVTNGPFAGEAIGVAVQVPLKIKCVSGGTAALPDEVTLQDCVQIG</sequence>
<accession>A0A1H5T0P7</accession>
<evidence type="ECO:0000313" key="2">
    <source>
        <dbReference type="Proteomes" id="UP000236732"/>
    </source>
</evidence>
<gene>
    <name evidence="1" type="ORF">SAMN05444920_10180</name>
</gene>
<dbReference type="OrthoDB" id="3542497at2"/>